<proteinExistence type="predicted"/>
<accession>A0A1G9CH46</accession>
<dbReference type="EMBL" id="FNFP01000002">
    <property type="protein sequence ID" value="SDK50896.1"/>
    <property type="molecule type" value="Genomic_DNA"/>
</dbReference>
<feature type="transmembrane region" description="Helical" evidence="1">
    <location>
        <begin position="59"/>
        <end position="84"/>
    </location>
</feature>
<feature type="transmembrane region" description="Helical" evidence="1">
    <location>
        <begin position="30"/>
        <end position="53"/>
    </location>
</feature>
<evidence type="ECO:0000256" key="1">
    <source>
        <dbReference type="SAM" id="Phobius"/>
    </source>
</evidence>
<evidence type="ECO:0000313" key="3">
    <source>
        <dbReference type="Proteomes" id="UP000198718"/>
    </source>
</evidence>
<gene>
    <name evidence="2" type="ORF">SAMN05660472_01460</name>
</gene>
<keyword evidence="1" id="KW-0812">Transmembrane</keyword>
<dbReference type="STRING" id="393762.SAMN05660472_01460"/>
<keyword evidence="1" id="KW-0472">Membrane</keyword>
<reference evidence="2 3" key="1">
    <citation type="submission" date="2016-10" db="EMBL/GenBank/DDBJ databases">
        <authorList>
            <person name="de Groot N.N."/>
        </authorList>
    </citation>
    <scope>NUCLEOTIDE SEQUENCE [LARGE SCALE GENOMIC DNA]</scope>
    <source>
        <strain evidence="2 3">DSM 18346</strain>
    </source>
</reference>
<protein>
    <recommendedName>
        <fullName evidence="4">Mg2+ and Co2+ transporter CorB</fullName>
    </recommendedName>
</protein>
<evidence type="ECO:0008006" key="4">
    <source>
        <dbReference type="Google" id="ProtNLM"/>
    </source>
</evidence>
<evidence type="ECO:0000313" key="2">
    <source>
        <dbReference type="EMBL" id="SDK50896.1"/>
    </source>
</evidence>
<keyword evidence="3" id="KW-1185">Reference proteome</keyword>
<sequence length="210" mass="22927">MPKKNENGKNVKKGNNNDISDIWKKYNLRWVVFVSIWTFILTVVISVAAEMIFVRTEVIFAFFILILIIFTGVISDMVGIAVTVASDKPFHAMAADRVEGAKYAINLLKNAGPVSNFCNDVIGDICGIISGVAGVTIILQVQSYFMPVNRALLTVAMSGFIASLTVGGKAVGKSVAILNSHTIVFNTVKVLNFFDKKLGINIFTGYKKKK</sequence>
<organism evidence="2 3">
    <name type="scientific">Natronincola ferrireducens</name>
    <dbReference type="NCBI Taxonomy" id="393762"/>
    <lineage>
        <taxon>Bacteria</taxon>
        <taxon>Bacillati</taxon>
        <taxon>Bacillota</taxon>
        <taxon>Clostridia</taxon>
        <taxon>Peptostreptococcales</taxon>
        <taxon>Natronincolaceae</taxon>
        <taxon>Natronincola</taxon>
    </lineage>
</organism>
<dbReference type="AlphaFoldDB" id="A0A1G9CH46"/>
<dbReference type="Proteomes" id="UP000198718">
    <property type="component" value="Unassembled WGS sequence"/>
</dbReference>
<dbReference type="RefSeq" id="WP_244269490.1">
    <property type="nucleotide sequence ID" value="NZ_FNFP01000002.1"/>
</dbReference>
<name>A0A1G9CH46_9FIRM</name>
<keyword evidence="1" id="KW-1133">Transmembrane helix</keyword>